<keyword evidence="3" id="KW-1185">Reference proteome</keyword>
<dbReference type="AlphaFoldDB" id="A0AAV3ZF97"/>
<name>A0AAV3ZF97_9GAST</name>
<dbReference type="Proteomes" id="UP000735302">
    <property type="component" value="Unassembled WGS sequence"/>
</dbReference>
<evidence type="ECO:0000313" key="2">
    <source>
        <dbReference type="EMBL" id="GFN93201.1"/>
    </source>
</evidence>
<gene>
    <name evidence="2" type="ORF">PoB_001970700</name>
</gene>
<proteinExistence type="predicted"/>
<dbReference type="EMBL" id="BLXT01002315">
    <property type="protein sequence ID" value="GFN93201.1"/>
    <property type="molecule type" value="Genomic_DNA"/>
</dbReference>
<organism evidence="2 3">
    <name type="scientific">Plakobranchus ocellatus</name>
    <dbReference type="NCBI Taxonomy" id="259542"/>
    <lineage>
        <taxon>Eukaryota</taxon>
        <taxon>Metazoa</taxon>
        <taxon>Spiralia</taxon>
        <taxon>Lophotrochozoa</taxon>
        <taxon>Mollusca</taxon>
        <taxon>Gastropoda</taxon>
        <taxon>Heterobranchia</taxon>
        <taxon>Euthyneura</taxon>
        <taxon>Panpulmonata</taxon>
        <taxon>Sacoglossa</taxon>
        <taxon>Placobranchoidea</taxon>
        <taxon>Plakobranchidae</taxon>
        <taxon>Plakobranchus</taxon>
    </lineage>
</organism>
<protein>
    <submittedName>
        <fullName evidence="2">Uncharacterized protein</fullName>
    </submittedName>
</protein>
<evidence type="ECO:0000256" key="1">
    <source>
        <dbReference type="SAM" id="MobiDB-lite"/>
    </source>
</evidence>
<feature type="region of interest" description="Disordered" evidence="1">
    <location>
        <begin position="1"/>
        <end position="84"/>
    </location>
</feature>
<evidence type="ECO:0000313" key="3">
    <source>
        <dbReference type="Proteomes" id="UP000735302"/>
    </source>
</evidence>
<sequence length="84" mass="9221">MQRHDDKDPGLGGTNLVMAYNDGSGAGPGQIMLTDDTRQSGVESKKFKQRECRELVSANMPKNRWEQEGIGGRGRGAEGNSRRE</sequence>
<feature type="compositionally biased region" description="Basic and acidic residues" evidence="1">
    <location>
        <begin position="35"/>
        <end position="54"/>
    </location>
</feature>
<accession>A0AAV3ZF97</accession>
<comment type="caution">
    <text evidence="2">The sequence shown here is derived from an EMBL/GenBank/DDBJ whole genome shotgun (WGS) entry which is preliminary data.</text>
</comment>
<reference evidence="2 3" key="1">
    <citation type="journal article" date="2021" name="Elife">
        <title>Chloroplast acquisition without the gene transfer in kleptoplastic sea slugs, Plakobranchus ocellatus.</title>
        <authorList>
            <person name="Maeda T."/>
            <person name="Takahashi S."/>
            <person name="Yoshida T."/>
            <person name="Shimamura S."/>
            <person name="Takaki Y."/>
            <person name="Nagai Y."/>
            <person name="Toyoda A."/>
            <person name="Suzuki Y."/>
            <person name="Arimoto A."/>
            <person name="Ishii H."/>
            <person name="Satoh N."/>
            <person name="Nishiyama T."/>
            <person name="Hasebe M."/>
            <person name="Maruyama T."/>
            <person name="Minagawa J."/>
            <person name="Obokata J."/>
            <person name="Shigenobu S."/>
        </authorList>
    </citation>
    <scope>NUCLEOTIDE SEQUENCE [LARGE SCALE GENOMIC DNA]</scope>
</reference>